<reference evidence="2 3" key="1">
    <citation type="submission" date="2018-10" db="EMBL/GenBank/DDBJ databases">
        <authorList>
            <person name="Ekblom R."/>
            <person name="Jareborg N."/>
        </authorList>
    </citation>
    <scope>NUCLEOTIDE SEQUENCE [LARGE SCALE GENOMIC DNA]</scope>
    <source>
        <tissue evidence="2">Muscle</tissue>
    </source>
</reference>
<proteinExistence type="predicted"/>
<accession>A0A9X9Q8H1</accession>
<keyword evidence="3" id="KW-1185">Reference proteome</keyword>
<protein>
    <submittedName>
        <fullName evidence="2">Uncharacterized protein</fullName>
    </submittedName>
</protein>
<evidence type="ECO:0000313" key="3">
    <source>
        <dbReference type="Proteomes" id="UP000269945"/>
    </source>
</evidence>
<name>A0A9X9Q8H1_GULGU</name>
<organism evidence="2 3">
    <name type="scientific">Gulo gulo</name>
    <name type="common">Wolverine</name>
    <name type="synonym">Gluton</name>
    <dbReference type="NCBI Taxonomy" id="48420"/>
    <lineage>
        <taxon>Eukaryota</taxon>
        <taxon>Metazoa</taxon>
        <taxon>Chordata</taxon>
        <taxon>Craniata</taxon>
        <taxon>Vertebrata</taxon>
        <taxon>Euteleostomi</taxon>
        <taxon>Mammalia</taxon>
        <taxon>Eutheria</taxon>
        <taxon>Laurasiatheria</taxon>
        <taxon>Carnivora</taxon>
        <taxon>Caniformia</taxon>
        <taxon>Musteloidea</taxon>
        <taxon>Mustelidae</taxon>
        <taxon>Guloninae</taxon>
        <taxon>Gulo</taxon>
    </lineage>
</organism>
<dbReference type="EMBL" id="CYRY02044399">
    <property type="protein sequence ID" value="VCX39315.1"/>
    <property type="molecule type" value="Genomic_DNA"/>
</dbReference>
<comment type="caution">
    <text evidence="2">The sequence shown here is derived from an EMBL/GenBank/DDBJ whole genome shotgun (WGS) entry which is preliminary data.</text>
</comment>
<sequence length="82" mass="8616">TPPGLVLPSHTARSPHTPRSLSLVPSHSPVTQACLVPSHSLVTPCTIPLAWSPHSLAIPPRPHTLTQDAESGTIGPKEHSKV</sequence>
<feature type="non-terminal residue" evidence="2">
    <location>
        <position position="1"/>
    </location>
</feature>
<feature type="non-terminal residue" evidence="2">
    <location>
        <position position="82"/>
    </location>
</feature>
<feature type="region of interest" description="Disordered" evidence="1">
    <location>
        <begin position="60"/>
        <end position="82"/>
    </location>
</feature>
<dbReference type="Proteomes" id="UP000269945">
    <property type="component" value="Unassembled WGS sequence"/>
</dbReference>
<feature type="region of interest" description="Disordered" evidence="1">
    <location>
        <begin position="1"/>
        <end position="25"/>
    </location>
</feature>
<gene>
    <name evidence="2" type="ORF">BN2614_LOCUS3</name>
</gene>
<feature type="compositionally biased region" description="Polar residues" evidence="1">
    <location>
        <begin position="11"/>
        <end position="25"/>
    </location>
</feature>
<evidence type="ECO:0000256" key="1">
    <source>
        <dbReference type="SAM" id="MobiDB-lite"/>
    </source>
</evidence>
<dbReference type="AlphaFoldDB" id="A0A9X9Q8H1"/>
<evidence type="ECO:0000313" key="2">
    <source>
        <dbReference type="EMBL" id="VCX39315.1"/>
    </source>
</evidence>